<dbReference type="OrthoDB" id="7033107at2"/>
<gene>
    <name evidence="2" type="ORF">C9I49_15935</name>
</gene>
<dbReference type="EMBL" id="QFAW01000020">
    <property type="protein sequence ID" value="PWE43421.1"/>
    <property type="molecule type" value="Genomic_DNA"/>
</dbReference>
<comment type="caution">
    <text evidence="2">The sequence shown here is derived from an EMBL/GenBank/DDBJ whole genome shotgun (WGS) entry which is preliminary data.</text>
</comment>
<evidence type="ECO:0000313" key="3">
    <source>
        <dbReference type="Proteomes" id="UP000245056"/>
    </source>
</evidence>
<evidence type="ECO:0000313" key="2">
    <source>
        <dbReference type="EMBL" id="PWE43421.1"/>
    </source>
</evidence>
<accession>A0A2U2D6H6</accession>
<feature type="region of interest" description="Disordered" evidence="1">
    <location>
        <begin position="1"/>
        <end position="29"/>
    </location>
</feature>
<reference evidence="2 3" key="1">
    <citation type="submission" date="2018-05" db="EMBL/GenBank/DDBJ databases">
        <title>Genome sequences of two Antarctic strains of Pseudomonas prosekii: insights into adaptation to extreme conditions.</title>
        <authorList>
            <person name="Snopkova K."/>
            <person name="Dufkova K."/>
            <person name="Cejkova D."/>
            <person name="Sedlacek I."/>
            <person name="Smajs D."/>
        </authorList>
    </citation>
    <scope>NUCLEOTIDE SEQUENCE [LARGE SCALE GENOMIC DNA]</scope>
    <source>
        <strain evidence="2 3">P2673</strain>
    </source>
</reference>
<dbReference type="AlphaFoldDB" id="A0A2U2D6H6"/>
<dbReference type="Proteomes" id="UP000245056">
    <property type="component" value="Unassembled WGS sequence"/>
</dbReference>
<protein>
    <submittedName>
        <fullName evidence="2">Uncharacterized protein</fullName>
    </submittedName>
</protein>
<evidence type="ECO:0000256" key="1">
    <source>
        <dbReference type="SAM" id="MobiDB-lite"/>
    </source>
</evidence>
<sequence length="66" mass="6933">MARGLAPVGRRSGPGKATAAAQPNGGKPPRHRVMCLIYRVAQPLSALPAAAANFARRTSRCLGRRP</sequence>
<proteinExistence type="predicted"/>
<name>A0A2U2D6H6_9PSED</name>
<organism evidence="2 3">
    <name type="scientific">Pseudomonas prosekii</name>
    <dbReference type="NCBI Taxonomy" id="1148509"/>
    <lineage>
        <taxon>Bacteria</taxon>
        <taxon>Pseudomonadati</taxon>
        <taxon>Pseudomonadota</taxon>
        <taxon>Gammaproteobacteria</taxon>
        <taxon>Pseudomonadales</taxon>
        <taxon>Pseudomonadaceae</taxon>
        <taxon>Pseudomonas</taxon>
    </lineage>
</organism>